<comment type="caution">
    <text evidence="3">The sequence shown here is derived from an EMBL/GenBank/DDBJ whole genome shotgun (WGS) entry which is preliminary data.</text>
</comment>
<keyword evidence="2" id="KW-0812">Transmembrane</keyword>
<dbReference type="AlphaFoldDB" id="A0A3N6PHM7"/>
<reference evidence="3 4" key="1">
    <citation type="journal article" date="2018" name="ACS Chem. Biol.">
        <title>Ketoreductase domain dysfunction expands chemodiversity: malyngamide biosynthesis in the cyanobacterium Okeania hirsuta.</title>
        <authorList>
            <person name="Moss N.A."/>
            <person name="Leao T."/>
            <person name="Rankin M."/>
            <person name="McCullough T.M."/>
            <person name="Qu P."/>
            <person name="Korobeynikov A."/>
            <person name="Smith J.L."/>
            <person name="Gerwick L."/>
            <person name="Gerwick W.H."/>
        </authorList>
    </citation>
    <scope>NUCLEOTIDE SEQUENCE [LARGE SCALE GENOMIC DNA]</scope>
    <source>
        <strain evidence="3 4">PAB10Feb10-1</strain>
    </source>
</reference>
<accession>A0A3N6PHM7</accession>
<dbReference type="SUPFAM" id="SSF48452">
    <property type="entry name" value="TPR-like"/>
    <property type="match status" value="1"/>
</dbReference>
<feature type="region of interest" description="Disordered" evidence="1">
    <location>
        <begin position="675"/>
        <end position="705"/>
    </location>
</feature>
<evidence type="ECO:0008006" key="5">
    <source>
        <dbReference type="Google" id="ProtNLM"/>
    </source>
</evidence>
<feature type="transmembrane region" description="Helical" evidence="2">
    <location>
        <begin position="71"/>
        <end position="94"/>
    </location>
</feature>
<evidence type="ECO:0000313" key="4">
    <source>
        <dbReference type="Proteomes" id="UP000269154"/>
    </source>
</evidence>
<evidence type="ECO:0000256" key="1">
    <source>
        <dbReference type="SAM" id="MobiDB-lite"/>
    </source>
</evidence>
<keyword evidence="2" id="KW-1133">Transmembrane helix</keyword>
<gene>
    <name evidence="3" type="ORF">D5R40_02550</name>
</gene>
<keyword evidence="2" id="KW-0472">Membrane</keyword>
<protein>
    <recommendedName>
        <fullName evidence="5">Chromosome segregation ATPase</fullName>
    </recommendedName>
</protein>
<organism evidence="3 4">
    <name type="scientific">Okeania hirsuta</name>
    <dbReference type="NCBI Taxonomy" id="1458930"/>
    <lineage>
        <taxon>Bacteria</taxon>
        <taxon>Bacillati</taxon>
        <taxon>Cyanobacteriota</taxon>
        <taxon>Cyanophyceae</taxon>
        <taxon>Oscillatoriophycideae</taxon>
        <taxon>Oscillatoriales</taxon>
        <taxon>Microcoleaceae</taxon>
        <taxon>Okeania</taxon>
    </lineage>
</organism>
<dbReference type="InterPro" id="IPR011990">
    <property type="entry name" value="TPR-like_helical_dom_sf"/>
</dbReference>
<evidence type="ECO:0000313" key="3">
    <source>
        <dbReference type="EMBL" id="RQH55331.1"/>
    </source>
</evidence>
<proteinExistence type="predicted"/>
<feature type="compositionally biased region" description="Polar residues" evidence="1">
    <location>
        <begin position="1"/>
        <end position="10"/>
    </location>
</feature>
<feature type="region of interest" description="Disordered" evidence="1">
    <location>
        <begin position="1"/>
        <end position="63"/>
    </location>
</feature>
<dbReference type="EMBL" id="RCBY01000008">
    <property type="protein sequence ID" value="RQH55331.1"/>
    <property type="molecule type" value="Genomic_DNA"/>
</dbReference>
<sequence length="705" mass="79506">MKQKKQTQWQLPERRKNREERLQQLRSNGSQIQTYKHPAKPSTLQKYSVSPIEKTKQKSPKSANNTWPIKWLFWIALLVIVPAGAGITAISALFKLPSQADCEASYWPTASASKRLYCAQILATSPTVDSLLQAINLVDVLSNDHPMRPNIDVYIEQWSEKILSLGDLAFQDGKLEEAIKIAQKVPQKVSAYPVVKEQIQNWQQTWTKAETTYKKAQEHLRQEEWNQASMEASRLLSVPNVHWETKKYQELINDIKRTRQEGGKLNQAREIGQQGGLDNLTNAVKKAQAIGKNSYLYQTAQKLILNLGEQIADIALVELNEGNWQEALKIVNKVPENDVLEEKVKDIELLARAHSPANLGTIVGLEDAIAQAQKLKTERPLYSKAQQLISIWQQEIADVKIIEEGKKLAQPGGISDLKAAIAKLQTVPPYNPRGQEATTLIGNWSRQLQQQEDRPYLEKAEKLASFGDISSIQAAIDEASQIGRGRTLYEEAQQKIQRWTQRVQRSQDQPILDNAERLASSGNLEQAIITAQQIQQGRVLYPQANSKIQQWQSQKEAKESLENARQAAAVGTVDGYAQAISLAQKVPTYSSRQLEASQLINQWGQQILSIAMDEVNQNVPLAIEIARKIPVNSVAYNSAQSQIRIWQTWLNPTPEYQTPTPEAVEYQTIPIPPDQSQQLREENQKTITDERGKPLISAPKFMNNN</sequence>
<dbReference type="Proteomes" id="UP000269154">
    <property type="component" value="Unassembled WGS sequence"/>
</dbReference>
<keyword evidence="4" id="KW-1185">Reference proteome</keyword>
<evidence type="ECO:0000256" key="2">
    <source>
        <dbReference type="SAM" id="Phobius"/>
    </source>
</evidence>
<name>A0A3N6PHM7_9CYAN</name>
<feature type="compositionally biased region" description="Basic and acidic residues" evidence="1">
    <location>
        <begin position="12"/>
        <end position="23"/>
    </location>
</feature>
<feature type="compositionally biased region" description="Basic and acidic residues" evidence="1">
    <location>
        <begin position="679"/>
        <end position="693"/>
    </location>
</feature>
<feature type="compositionally biased region" description="Polar residues" evidence="1">
    <location>
        <begin position="24"/>
        <end position="34"/>
    </location>
</feature>